<feature type="compositionally biased region" description="Polar residues" evidence="1">
    <location>
        <begin position="915"/>
        <end position="935"/>
    </location>
</feature>
<feature type="compositionally biased region" description="Polar residues" evidence="1">
    <location>
        <begin position="1271"/>
        <end position="1284"/>
    </location>
</feature>
<feature type="region of interest" description="Disordered" evidence="1">
    <location>
        <begin position="1"/>
        <end position="38"/>
    </location>
</feature>
<feature type="compositionally biased region" description="Basic and acidic residues" evidence="1">
    <location>
        <begin position="940"/>
        <end position="952"/>
    </location>
</feature>
<feature type="compositionally biased region" description="Polar residues" evidence="1">
    <location>
        <begin position="99"/>
        <end position="109"/>
    </location>
</feature>
<feature type="region of interest" description="Disordered" evidence="1">
    <location>
        <begin position="1459"/>
        <end position="1479"/>
    </location>
</feature>
<sequence length="1574" mass="170136">MPLTDRDANGSGRTSRASNLSVGSRGMQKGSGPGGRSDLLANVGVMSMLRTGTEIGDVEALTYDTSNMMPRGLPRRGGASSRPSSASSLSNASRRTSNHQAWPSASSGARRSLKSRESNIPQYVADTLSPTIVNFPGSSPLIPRSRASRDGNGRSFSMTHSSQPAFALSSNRSYSSLGAHDHLPRPRSPYRYPVKLRRPGYRSVSPALSDITGTQYRRSYGNPGQIRLKTPPEMAAHHNERVQLGGYSGRNALPTLPGASHVDARPVPPRPHTAVGQTRVVHRSAKGSTSSGSSNRRTDSDVPSAPSSDDPSPPTPQGGASMEVLVHTATRNILSDGMAADMKGSETIGPLYYDYSEQFERDQYVLPTPEAVPTGIVRHIKTQLEERVTAEQVPKKIDDSVVQEIAELPGSEVVSVAELPASPVPQRITRDLVRAALRPASMTGDISVSVSSTEGKEASASATKLAQGTDVGLAKEQISKELISAQENDGNRQSVLSHPSPSIVDSSTVEVALRYSSPIASGTEDGMSDLLDGYQHTETKQGLDTARNDIAHDVAEKTSSHTPQSSDQQSFKSCTDLGEQPCKDTDAKSFKTCKDTVTPERSASLPASRLPSMNAIATDVEVKRPISEIPPPPSPSKLIRKQLPVPPGKSSFSKSQSLACVHRTRSRQGSTVTSISSSIENSTKKAPPPVPPRASSTSREAQHSQAAQNFLLRLTGARRFSKNRSSLKKKSAKREPAQSSGSSDHVPKFIELPQVSITKGPSLGKTSAARESSVRRKTRLEMQSDSPIPAVGNAGEKASTSSTPLNSRVSHIGPTTPIAKFEGGERGPLAQLPINCSGHSAHQHSFSTPVVPLLEPSSLYSVEDPTKASRVQSSPVALPQFTDNHRCESQSTTDLVWQGHKSVHLLPVKPLDPQSCRNSGQDDSTTDLRLSTYNKYSPHHLPDVKEESHEDSSLNTSASNLKNSSFRFPVSGLSPVRASIDEPAFHVRAPSAQSIHKSSLAKSRGLPSMNFSNMDLAKMLSEALGIRVRSRSFDTGLMDIQVPSHTSPPRPSTAGEYREKYRSVFAGLDAPDKVCNAVQTTTIMDIVSANRPCTPSDLLAEIDKLTIPSVGGLTQRLSEWVPSLRQEFRFEEDSEPDLDDEIIEHALEELSEVGPTSKRSSARLRPMPGSPHLVIVDDDLYQELTGKEKEGAGAGAGVDGEVTQEIATEPGATKAGDVNRVQLGTHVVAELETPSFSVLRARSLSAGHHDLRPSLESRLSSKRSLRSLRSTPTPTDTRPWNSDKNYPWATIPSIDISLPGPTTLRGSPRPGPSPLRGRVSESPDANTPAPIGSLASPKTPLYKPIMDGSPAHTRRQSRLSFFTYNKRLGLPTTPCFDTNGFPTGPIHVSGGDQTHEAGERYPTSALKPPVDTNFSRSRWSDDTSEDESHLVMPRKSKLKNSLKARFVMANRSQVALAEANPTENNTLPTRDTQDDPLEDGNEYVGDLSSRRRTFSNAKGMSNSTFQGRRLIEKLRKWWHRSSEMLRNISGRRPRTKSPKSNWPRDVEETVIVDSDGHRIVPLRGTRGVALWTGV</sequence>
<accession>A0A9P4KCI3</accession>
<feature type="region of interest" description="Disordered" evidence="1">
    <location>
        <begin position="908"/>
        <end position="961"/>
    </location>
</feature>
<evidence type="ECO:0000313" key="2">
    <source>
        <dbReference type="EMBL" id="KAF2263554.1"/>
    </source>
</evidence>
<feature type="compositionally biased region" description="Basic and acidic residues" evidence="1">
    <location>
        <begin position="1418"/>
        <end position="1429"/>
    </location>
</feature>
<gene>
    <name evidence="2" type="ORF">CC78DRAFT_603788</name>
</gene>
<feature type="region of interest" description="Disordered" evidence="1">
    <location>
        <begin position="134"/>
        <end position="164"/>
    </location>
</feature>
<feature type="compositionally biased region" description="Polar residues" evidence="1">
    <location>
        <begin position="1461"/>
        <end position="1470"/>
    </location>
</feature>
<comment type="caution">
    <text evidence="2">The sequence shown here is derived from an EMBL/GenBank/DDBJ whole genome shotgun (WGS) entry which is preliminary data.</text>
</comment>
<feature type="region of interest" description="Disordered" evidence="1">
    <location>
        <begin position="245"/>
        <end position="320"/>
    </location>
</feature>
<feature type="region of interest" description="Disordered" evidence="1">
    <location>
        <begin position="1401"/>
        <end position="1436"/>
    </location>
</feature>
<dbReference type="EMBL" id="ML986625">
    <property type="protein sequence ID" value="KAF2263554.1"/>
    <property type="molecule type" value="Genomic_DNA"/>
</dbReference>
<feature type="region of interest" description="Disordered" evidence="1">
    <location>
        <begin position="1252"/>
        <end position="1354"/>
    </location>
</feature>
<proteinExistence type="predicted"/>
<feature type="compositionally biased region" description="Polar residues" evidence="1">
    <location>
        <begin position="560"/>
        <end position="573"/>
    </location>
</feature>
<reference evidence="3" key="1">
    <citation type="journal article" date="2020" name="Stud. Mycol.">
        <title>101 Dothideomycetes genomes: A test case for predicting lifestyles and emergence of pathogens.</title>
        <authorList>
            <person name="Haridas S."/>
            <person name="Albert R."/>
            <person name="Binder M."/>
            <person name="Bloem J."/>
            <person name="LaButti K."/>
            <person name="Salamov A."/>
            <person name="Andreopoulos B."/>
            <person name="Baker S."/>
            <person name="Barry K."/>
            <person name="Bills G."/>
            <person name="Bluhm B."/>
            <person name="Cannon C."/>
            <person name="Castanera R."/>
            <person name="Culley D."/>
            <person name="Daum C."/>
            <person name="Ezra D."/>
            <person name="Gonzalez J."/>
            <person name="Henrissat B."/>
            <person name="Kuo A."/>
            <person name="Liang C."/>
            <person name="Lipzen A."/>
            <person name="Lutzoni F."/>
            <person name="Magnuson J."/>
            <person name="Mondo S."/>
            <person name="Nolan M."/>
            <person name="Ohm R."/>
            <person name="Pangilinan J."/>
            <person name="Park H.-J."/>
            <person name="Ramirez L."/>
            <person name="Alfaro M."/>
            <person name="Sun H."/>
            <person name="Tritt A."/>
            <person name="Yoshinaga Y."/>
            <person name="Zwiers L.-H."/>
            <person name="Turgeon B."/>
            <person name="Goodwin S."/>
            <person name="Spatafora J."/>
            <person name="Crous P."/>
            <person name="Grigoriev I."/>
        </authorList>
    </citation>
    <scope>NUCLEOTIDE SEQUENCE [LARGE SCALE GENOMIC DNA]</scope>
    <source>
        <strain evidence="3">CBS 304.66</strain>
    </source>
</reference>
<dbReference type="OrthoDB" id="3922633at2759"/>
<feature type="compositionally biased region" description="Basic residues" evidence="1">
    <location>
        <begin position="719"/>
        <end position="732"/>
    </location>
</feature>
<feature type="region of interest" description="Disordered" evidence="1">
    <location>
        <begin position="205"/>
        <end position="229"/>
    </location>
</feature>
<feature type="compositionally biased region" description="Polar residues" evidence="1">
    <location>
        <begin position="667"/>
        <end position="681"/>
    </location>
</feature>
<feature type="compositionally biased region" description="Low complexity" evidence="1">
    <location>
        <begin position="70"/>
        <end position="95"/>
    </location>
</feature>
<protein>
    <submittedName>
        <fullName evidence="2">Uncharacterized protein</fullName>
    </submittedName>
</protein>
<name>A0A9P4KCI3_9PLEO</name>
<feature type="region of interest" description="Disordered" evidence="1">
    <location>
        <begin position="445"/>
        <end position="471"/>
    </location>
</feature>
<feature type="compositionally biased region" description="Polar residues" evidence="1">
    <location>
        <begin position="11"/>
        <end position="22"/>
    </location>
</feature>
<feature type="compositionally biased region" description="Polar residues" evidence="1">
    <location>
        <begin position="154"/>
        <end position="164"/>
    </location>
</feature>
<keyword evidence="3" id="KW-1185">Reference proteome</keyword>
<dbReference type="Proteomes" id="UP000800093">
    <property type="component" value="Unassembled WGS sequence"/>
</dbReference>
<feature type="region of interest" description="Disordered" evidence="1">
    <location>
        <begin position="66"/>
        <end position="117"/>
    </location>
</feature>
<feature type="compositionally biased region" description="Low complexity" evidence="1">
    <location>
        <begin position="287"/>
        <end position="310"/>
    </location>
</feature>
<feature type="compositionally biased region" description="Polar residues" evidence="1">
    <location>
        <begin position="798"/>
        <end position="809"/>
    </location>
</feature>
<feature type="compositionally biased region" description="Polar residues" evidence="1">
    <location>
        <begin position="694"/>
        <end position="708"/>
    </location>
</feature>
<evidence type="ECO:0000313" key="3">
    <source>
        <dbReference type="Proteomes" id="UP000800093"/>
    </source>
</evidence>
<evidence type="ECO:0000256" key="1">
    <source>
        <dbReference type="SAM" id="MobiDB-lite"/>
    </source>
</evidence>
<feature type="region of interest" description="Disordered" evidence="1">
    <location>
        <begin position="556"/>
        <end position="579"/>
    </location>
</feature>
<feature type="region of interest" description="Disordered" evidence="1">
    <location>
        <begin position="623"/>
        <end position="814"/>
    </location>
</feature>
<organism evidence="2 3">
    <name type="scientific">Lojkania enalia</name>
    <dbReference type="NCBI Taxonomy" id="147567"/>
    <lineage>
        <taxon>Eukaryota</taxon>
        <taxon>Fungi</taxon>
        <taxon>Dikarya</taxon>
        <taxon>Ascomycota</taxon>
        <taxon>Pezizomycotina</taxon>
        <taxon>Dothideomycetes</taxon>
        <taxon>Pleosporomycetidae</taxon>
        <taxon>Pleosporales</taxon>
        <taxon>Pleosporales incertae sedis</taxon>
        <taxon>Lojkania</taxon>
    </lineage>
</organism>